<dbReference type="AlphaFoldDB" id="A0AAV4N0N6"/>
<sequence length="250" mass="28716">MVERGNRDERTGILIQIFETWNSLKHNPNNMQDEHLFQPREPLRCGGCRKGPSADSVSDETQAVGVVEQQGDSDITFSFLRGCLIFIWKRKWVYDISKKRKNGEIELKERESLSKYLKPGIPSNIIRTTYKVNNSSLYKRWEQNGCIVRLNVHAGFKFGLSENSSIPGGPASRWVSREEPFADGVSLMEHKLRESSSNEGIWRYPFSLFLQMKVGEGRFSQKVEDIAVSFEIPAIFQSNGWQRISFFSIV</sequence>
<comment type="caution">
    <text evidence="1">The sequence shown here is derived from an EMBL/GenBank/DDBJ whole genome shotgun (WGS) entry which is preliminary data.</text>
</comment>
<dbReference type="EMBL" id="BPLR01020358">
    <property type="protein sequence ID" value="GIX77805.1"/>
    <property type="molecule type" value="Genomic_DNA"/>
</dbReference>
<protein>
    <submittedName>
        <fullName evidence="1">Uncharacterized protein</fullName>
    </submittedName>
</protein>
<reference evidence="1 2" key="1">
    <citation type="submission" date="2021-06" db="EMBL/GenBank/DDBJ databases">
        <title>Caerostris extrusa draft genome.</title>
        <authorList>
            <person name="Kono N."/>
            <person name="Arakawa K."/>
        </authorList>
    </citation>
    <scope>NUCLEOTIDE SEQUENCE [LARGE SCALE GENOMIC DNA]</scope>
</reference>
<organism evidence="1 2">
    <name type="scientific">Caerostris extrusa</name>
    <name type="common">Bark spider</name>
    <name type="synonym">Caerostris bankana</name>
    <dbReference type="NCBI Taxonomy" id="172846"/>
    <lineage>
        <taxon>Eukaryota</taxon>
        <taxon>Metazoa</taxon>
        <taxon>Ecdysozoa</taxon>
        <taxon>Arthropoda</taxon>
        <taxon>Chelicerata</taxon>
        <taxon>Arachnida</taxon>
        <taxon>Araneae</taxon>
        <taxon>Araneomorphae</taxon>
        <taxon>Entelegynae</taxon>
        <taxon>Araneoidea</taxon>
        <taxon>Araneidae</taxon>
        <taxon>Caerostris</taxon>
    </lineage>
</organism>
<evidence type="ECO:0000313" key="2">
    <source>
        <dbReference type="Proteomes" id="UP001054945"/>
    </source>
</evidence>
<proteinExistence type="predicted"/>
<dbReference type="Proteomes" id="UP001054945">
    <property type="component" value="Unassembled WGS sequence"/>
</dbReference>
<accession>A0AAV4N0N6</accession>
<name>A0AAV4N0N6_CAEEX</name>
<keyword evidence="2" id="KW-1185">Reference proteome</keyword>
<gene>
    <name evidence="1" type="ORF">CEXT_225141</name>
</gene>
<evidence type="ECO:0000313" key="1">
    <source>
        <dbReference type="EMBL" id="GIX77805.1"/>
    </source>
</evidence>